<evidence type="ECO:0000313" key="1">
    <source>
        <dbReference type="EMBL" id="KAK3061351.1"/>
    </source>
</evidence>
<sequence>MEAGSWLLKAQEKLSPERIYLPVIHDPVTIFVGQNAGGERSYTVSKAQICEGEDAVFFYNAFYGPFREGVDGQLRLRYEDPAVFEQYLGLLEFEDMDIVANMARPWVFGDELGLKGFQNAMSNALIYYAKADVLDMEELEAVWNGTPPKSPLRRIAAFEIAYLLEKNIQTWEDFKSLQNEDGFAEEMYDAGRAHCQRKNNQAPKWYEELRFVK</sequence>
<organism evidence="1 2">
    <name type="scientific">Coniosporium uncinatum</name>
    <dbReference type="NCBI Taxonomy" id="93489"/>
    <lineage>
        <taxon>Eukaryota</taxon>
        <taxon>Fungi</taxon>
        <taxon>Dikarya</taxon>
        <taxon>Ascomycota</taxon>
        <taxon>Pezizomycotina</taxon>
        <taxon>Dothideomycetes</taxon>
        <taxon>Dothideomycetes incertae sedis</taxon>
        <taxon>Coniosporium</taxon>
    </lineage>
</organism>
<accession>A0ACC3D3Z8</accession>
<comment type="caution">
    <text evidence="1">The sequence shown here is derived from an EMBL/GenBank/DDBJ whole genome shotgun (WGS) entry which is preliminary data.</text>
</comment>
<evidence type="ECO:0000313" key="2">
    <source>
        <dbReference type="Proteomes" id="UP001186974"/>
    </source>
</evidence>
<protein>
    <submittedName>
        <fullName evidence="1">Uncharacterized protein</fullName>
    </submittedName>
</protein>
<proteinExistence type="predicted"/>
<dbReference type="EMBL" id="JAWDJW010007897">
    <property type="protein sequence ID" value="KAK3061351.1"/>
    <property type="molecule type" value="Genomic_DNA"/>
</dbReference>
<reference evidence="1" key="1">
    <citation type="submission" date="2024-09" db="EMBL/GenBank/DDBJ databases">
        <title>Black Yeasts Isolated from many extreme environments.</title>
        <authorList>
            <person name="Coleine C."/>
            <person name="Stajich J.E."/>
            <person name="Selbmann L."/>
        </authorList>
    </citation>
    <scope>NUCLEOTIDE SEQUENCE</scope>
    <source>
        <strain evidence="1">CCFEE 5737</strain>
    </source>
</reference>
<dbReference type="Proteomes" id="UP001186974">
    <property type="component" value="Unassembled WGS sequence"/>
</dbReference>
<gene>
    <name evidence="1" type="ORF">LTS18_006452</name>
</gene>
<keyword evidence="2" id="KW-1185">Reference proteome</keyword>
<name>A0ACC3D3Z8_9PEZI</name>